<dbReference type="Proteomes" id="UP000261620">
    <property type="component" value="Unplaced"/>
</dbReference>
<evidence type="ECO:0000256" key="5">
    <source>
        <dbReference type="ARBA" id="ARBA00023170"/>
    </source>
</evidence>
<reference evidence="8" key="1">
    <citation type="submission" date="2025-08" db="UniProtKB">
        <authorList>
            <consortium name="Ensembl"/>
        </authorList>
    </citation>
    <scope>IDENTIFICATION</scope>
</reference>
<dbReference type="Pfam" id="PF11628">
    <property type="entry name" value="TCR_zetazeta"/>
    <property type="match status" value="1"/>
</dbReference>
<comment type="subcellular location">
    <subcellularLocation>
        <location evidence="1">Cell membrane</location>
        <topology evidence="1">Single-pass type I membrane protein</topology>
    </subcellularLocation>
</comment>
<dbReference type="GO" id="GO:0002376">
    <property type="term" value="P:immune system process"/>
    <property type="evidence" value="ECO:0007669"/>
    <property type="project" value="UniProtKB-KW"/>
</dbReference>
<dbReference type="GO" id="GO:0098797">
    <property type="term" value="C:plasma membrane protein complex"/>
    <property type="evidence" value="ECO:0007669"/>
    <property type="project" value="UniProtKB-ARBA"/>
</dbReference>
<evidence type="ECO:0000256" key="2">
    <source>
        <dbReference type="ARBA" id="ARBA00022475"/>
    </source>
</evidence>
<sequence length="98" mass="11118">MDAPRTGAFLLVQLLVPVSCGEVVFTEPFTCFLLDGVLLIFSIIATALYIREKVSYSNTFNSASHTFIFPLQELDRWTDAEPYQVLEPSKRKVTHFLC</sequence>
<keyword evidence="9" id="KW-1185">Reference proteome</keyword>
<evidence type="ECO:0000256" key="6">
    <source>
        <dbReference type="SAM" id="Phobius"/>
    </source>
</evidence>
<keyword evidence="4" id="KW-0391">Immunity</keyword>
<evidence type="ECO:0000256" key="1">
    <source>
        <dbReference type="ARBA" id="ARBA00004251"/>
    </source>
</evidence>
<dbReference type="OMA" id="MIYCIVA"/>
<feature type="transmembrane region" description="Helical" evidence="6">
    <location>
        <begin position="30"/>
        <end position="50"/>
    </location>
</feature>
<feature type="chain" id="PRO_5018710980" evidence="7">
    <location>
        <begin position="21"/>
        <end position="98"/>
    </location>
</feature>
<organism evidence="8 9">
    <name type="scientific">Mola mola</name>
    <name type="common">Ocean sunfish</name>
    <name type="synonym">Tetraodon mola</name>
    <dbReference type="NCBI Taxonomy" id="94237"/>
    <lineage>
        <taxon>Eukaryota</taxon>
        <taxon>Metazoa</taxon>
        <taxon>Chordata</taxon>
        <taxon>Craniata</taxon>
        <taxon>Vertebrata</taxon>
        <taxon>Euteleostomi</taxon>
        <taxon>Actinopterygii</taxon>
        <taxon>Neopterygii</taxon>
        <taxon>Teleostei</taxon>
        <taxon>Neoteleostei</taxon>
        <taxon>Acanthomorphata</taxon>
        <taxon>Eupercaria</taxon>
        <taxon>Tetraodontiformes</taxon>
        <taxon>Molidae</taxon>
        <taxon>Mola</taxon>
    </lineage>
</organism>
<accession>A0A3Q3XCV2</accession>
<evidence type="ECO:0000313" key="9">
    <source>
        <dbReference type="Proteomes" id="UP000261620"/>
    </source>
</evidence>
<evidence type="ECO:0000256" key="3">
    <source>
        <dbReference type="ARBA" id="ARBA00022553"/>
    </source>
</evidence>
<keyword evidence="7" id="KW-0732">Signal</keyword>
<evidence type="ECO:0000313" key="8">
    <source>
        <dbReference type="Ensembl" id="ENSMMOP00000026220.1"/>
    </source>
</evidence>
<keyword evidence="6" id="KW-1133">Transmembrane helix</keyword>
<keyword evidence="6" id="KW-0472">Membrane</keyword>
<evidence type="ECO:0000256" key="7">
    <source>
        <dbReference type="SAM" id="SignalP"/>
    </source>
</evidence>
<name>A0A3Q3XCV2_MOLML</name>
<feature type="signal peptide" evidence="7">
    <location>
        <begin position="1"/>
        <end position="20"/>
    </location>
</feature>
<proteinExistence type="predicted"/>
<protein>
    <submittedName>
        <fullName evidence="8">Uncharacterized protein</fullName>
    </submittedName>
</protein>
<keyword evidence="5" id="KW-0675">Receptor</keyword>
<dbReference type="InterPro" id="IPR021663">
    <property type="entry name" value="CD3_zeta/IgE_Fc_rcpt_gamma"/>
</dbReference>
<keyword evidence="2" id="KW-1003">Cell membrane</keyword>
<evidence type="ECO:0000256" key="4">
    <source>
        <dbReference type="ARBA" id="ARBA00022859"/>
    </source>
</evidence>
<dbReference type="Ensembl" id="ENSMMOT00000026663.1">
    <property type="protein sequence ID" value="ENSMMOP00000026220.1"/>
    <property type="gene ID" value="ENSMMOG00000019881.1"/>
</dbReference>
<keyword evidence="3" id="KW-0597">Phosphoprotein</keyword>
<dbReference type="AlphaFoldDB" id="A0A3Q3XCV2"/>
<keyword evidence="6" id="KW-0812">Transmembrane</keyword>
<reference evidence="8" key="2">
    <citation type="submission" date="2025-09" db="UniProtKB">
        <authorList>
            <consortium name="Ensembl"/>
        </authorList>
    </citation>
    <scope>IDENTIFICATION</scope>
</reference>